<evidence type="ECO:0000256" key="2">
    <source>
        <dbReference type="ARBA" id="ARBA00022525"/>
    </source>
</evidence>
<evidence type="ECO:0000259" key="7">
    <source>
        <dbReference type="Pfam" id="PF00746"/>
    </source>
</evidence>
<dbReference type="RefSeq" id="WP_142039372.1">
    <property type="nucleotide sequence ID" value="NZ_JBHTGS010000001.1"/>
</dbReference>
<dbReference type="Pfam" id="PF08341">
    <property type="entry name" value="TED"/>
    <property type="match status" value="1"/>
</dbReference>
<proteinExistence type="predicted"/>
<dbReference type="InterPro" id="IPR023849">
    <property type="entry name" value="TQXA_dom"/>
</dbReference>
<feature type="signal peptide" evidence="6">
    <location>
        <begin position="1"/>
        <end position="28"/>
    </location>
</feature>
<keyword evidence="5" id="KW-1133">Transmembrane helix</keyword>
<dbReference type="InterPro" id="IPR013552">
    <property type="entry name" value="Thioester_dom"/>
</dbReference>
<dbReference type="InParanoid" id="A0A543AWV3"/>
<evidence type="ECO:0000256" key="3">
    <source>
        <dbReference type="ARBA" id="ARBA00022729"/>
    </source>
</evidence>
<evidence type="ECO:0000256" key="4">
    <source>
        <dbReference type="ARBA" id="ARBA00023088"/>
    </source>
</evidence>
<keyword evidence="5" id="KW-0472">Membrane</keyword>
<dbReference type="Proteomes" id="UP000317043">
    <property type="component" value="Unassembled WGS sequence"/>
</dbReference>
<dbReference type="InterPro" id="IPR019931">
    <property type="entry name" value="LPXTG_anchor"/>
</dbReference>
<keyword evidence="10" id="KW-1185">Reference proteome</keyword>
<evidence type="ECO:0000256" key="5">
    <source>
        <dbReference type="SAM" id="Phobius"/>
    </source>
</evidence>
<keyword evidence="4" id="KW-0572">Peptidoglycan-anchor</keyword>
<feature type="domain" description="Thioester" evidence="8">
    <location>
        <begin position="72"/>
        <end position="188"/>
    </location>
</feature>
<protein>
    <submittedName>
        <fullName evidence="9">LPXTG-motif cell wall-anchored protein/TQXA domain-containing protein</fullName>
    </submittedName>
</protein>
<comment type="caution">
    <text evidence="9">The sequence shown here is derived from an EMBL/GenBank/DDBJ whole genome shotgun (WGS) entry which is preliminary data.</text>
</comment>
<evidence type="ECO:0000259" key="8">
    <source>
        <dbReference type="Pfam" id="PF08341"/>
    </source>
</evidence>
<keyword evidence="2" id="KW-0964">Secreted</keyword>
<dbReference type="NCBIfam" id="TIGR03934">
    <property type="entry name" value="TQXA_dom"/>
    <property type="match status" value="1"/>
</dbReference>
<keyword evidence="3 6" id="KW-0732">Signal</keyword>
<sequence length="362" mass="37770">MKKNWLRAAVALSAAGALGLAMAGTAGAEENEPTPARGVVTKSDGWYANGDPTTYATRISITPEGSDTPVLAYCIDIHTSLDAGYIYEEGAWDSSNVENLAQVQWILHNSYPTATPEALATAAGVELTGEMDGDKIAYTATQAAIWSFTDGFTLNQDDAVTGHRNETIAEGTDEVVAAIYNHLTANATEMPEPITELSFSGPTTGDVSEKIGPFSVTTPGGDATLSIEGGRLIDADDNEIDTVANGGEFYIRPDDGATEIKVTGTATVTTPTGTVFLATDEAVGEVTESSKIESQKLILAEVIQGETEAEMTLEVDAAPRLPVTGLSLTNSLLLGAALLIAGAVVLVVIRRRRTAATWGDAA</sequence>
<evidence type="ECO:0000313" key="10">
    <source>
        <dbReference type="Proteomes" id="UP000317043"/>
    </source>
</evidence>
<dbReference type="Gene3D" id="1.10.150.480">
    <property type="match status" value="1"/>
</dbReference>
<gene>
    <name evidence="9" type="ORF">FB566_2602</name>
</gene>
<reference evidence="9 10" key="1">
    <citation type="submission" date="2019-06" db="EMBL/GenBank/DDBJ databases">
        <title>Sequencing the genomes of 1000 actinobacteria strains.</title>
        <authorList>
            <person name="Klenk H.-P."/>
        </authorList>
    </citation>
    <scope>NUCLEOTIDE SEQUENCE [LARGE SCALE GENOMIC DNA]</scope>
    <source>
        <strain evidence="9 10">DSM 45928</strain>
    </source>
</reference>
<evidence type="ECO:0000256" key="6">
    <source>
        <dbReference type="SAM" id="SignalP"/>
    </source>
</evidence>
<dbReference type="EMBL" id="VFOW01000001">
    <property type="protein sequence ID" value="TQL77058.1"/>
    <property type="molecule type" value="Genomic_DNA"/>
</dbReference>
<evidence type="ECO:0000256" key="1">
    <source>
        <dbReference type="ARBA" id="ARBA00022512"/>
    </source>
</evidence>
<dbReference type="OrthoDB" id="2676146at2"/>
<feature type="domain" description="Gram-positive cocci surface proteins LPxTG" evidence="7">
    <location>
        <begin position="316"/>
        <end position="354"/>
    </location>
</feature>
<feature type="transmembrane region" description="Helical" evidence="5">
    <location>
        <begin position="331"/>
        <end position="349"/>
    </location>
</feature>
<accession>A0A543AWV3</accession>
<keyword evidence="5" id="KW-0812">Transmembrane</keyword>
<evidence type="ECO:0000313" key="9">
    <source>
        <dbReference type="EMBL" id="TQL77058.1"/>
    </source>
</evidence>
<organism evidence="9 10">
    <name type="scientific">Stackebrandtia endophytica</name>
    <dbReference type="NCBI Taxonomy" id="1496996"/>
    <lineage>
        <taxon>Bacteria</taxon>
        <taxon>Bacillati</taxon>
        <taxon>Actinomycetota</taxon>
        <taxon>Actinomycetes</taxon>
        <taxon>Glycomycetales</taxon>
        <taxon>Glycomycetaceae</taxon>
        <taxon>Stackebrandtia</taxon>
    </lineage>
</organism>
<dbReference type="NCBIfam" id="TIGR01167">
    <property type="entry name" value="LPXTG_anchor"/>
    <property type="match status" value="1"/>
</dbReference>
<name>A0A543AWV3_9ACTN</name>
<keyword evidence="1" id="KW-0134">Cell wall</keyword>
<feature type="chain" id="PRO_5021963566" evidence="6">
    <location>
        <begin position="29"/>
        <end position="362"/>
    </location>
</feature>
<dbReference type="Pfam" id="PF00746">
    <property type="entry name" value="Gram_pos_anchor"/>
    <property type="match status" value="1"/>
</dbReference>
<dbReference type="AlphaFoldDB" id="A0A543AWV3"/>